<name>A0AA37HTS4_9HYPH</name>
<evidence type="ECO:0000313" key="2">
    <source>
        <dbReference type="Proteomes" id="UP001055108"/>
    </source>
</evidence>
<dbReference type="AlphaFoldDB" id="A0AA37HTS4"/>
<gene>
    <name evidence="1" type="ORF">NBEOAGPD_3874</name>
</gene>
<accession>A0AA37HTS4</accession>
<protein>
    <submittedName>
        <fullName evidence="1">Uncharacterized protein</fullName>
    </submittedName>
</protein>
<proteinExistence type="predicted"/>
<reference evidence="1" key="1">
    <citation type="journal article" date="2016" name="Front. Microbiol.">
        <title>Genome Sequence of the Piezophilic, Mesophilic Sulfate-Reducing Bacterium Desulfovibrio indicus J2T.</title>
        <authorList>
            <person name="Cao J."/>
            <person name="Maignien L."/>
            <person name="Shao Z."/>
            <person name="Alain K."/>
            <person name="Jebbar M."/>
        </authorList>
    </citation>
    <scope>NUCLEOTIDE SEQUENCE</scope>
    <source>
        <strain evidence="1">NBRC 103626</strain>
    </source>
</reference>
<dbReference type="EMBL" id="BPQM01000104">
    <property type="protein sequence ID" value="GJD80632.1"/>
    <property type="molecule type" value="Genomic_DNA"/>
</dbReference>
<comment type="caution">
    <text evidence="1">The sequence shown here is derived from an EMBL/GenBank/DDBJ whole genome shotgun (WGS) entry which is preliminary data.</text>
</comment>
<evidence type="ECO:0000313" key="1">
    <source>
        <dbReference type="EMBL" id="GJD80632.1"/>
    </source>
</evidence>
<organism evidence="1 2">
    <name type="scientific">Methylobacterium gregans</name>
    <dbReference type="NCBI Taxonomy" id="374424"/>
    <lineage>
        <taxon>Bacteria</taxon>
        <taxon>Pseudomonadati</taxon>
        <taxon>Pseudomonadota</taxon>
        <taxon>Alphaproteobacteria</taxon>
        <taxon>Hyphomicrobiales</taxon>
        <taxon>Methylobacteriaceae</taxon>
        <taxon>Methylobacterium</taxon>
    </lineage>
</organism>
<keyword evidence="2" id="KW-1185">Reference proteome</keyword>
<reference evidence="1" key="2">
    <citation type="submission" date="2021-08" db="EMBL/GenBank/DDBJ databases">
        <authorList>
            <person name="Tani A."/>
            <person name="Ola A."/>
            <person name="Ogura Y."/>
            <person name="Katsura K."/>
            <person name="Hayashi T."/>
        </authorList>
    </citation>
    <scope>NUCLEOTIDE SEQUENCE</scope>
    <source>
        <strain evidence="1">NBRC 103626</strain>
    </source>
</reference>
<dbReference type="Proteomes" id="UP001055108">
    <property type="component" value="Unassembled WGS sequence"/>
</dbReference>
<sequence>MAYHAPDQLGRFLRKSSDLLRLTVKQGDRRQRREVEANRFAALMLISPHMLRGPMAAFGEPDLQHVPVLTRDFAVGKE</sequence>